<protein>
    <submittedName>
        <fullName evidence="2">Uncharacterized protein</fullName>
    </submittedName>
</protein>
<reference evidence="2 3" key="1">
    <citation type="submission" date="2019-03" db="EMBL/GenBank/DDBJ databases">
        <title>Single cell metagenomics reveals metabolic interactions within the superorganism composed of flagellate Streblomastix strix and complex community of Bacteroidetes bacteria on its surface.</title>
        <authorList>
            <person name="Treitli S.C."/>
            <person name="Kolisko M."/>
            <person name="Husnik F."/>
            <person name="Keeling P."/>
            <person name="Hampl V."/>
        </authorList>
    </citation>
    <scope>NUCLEOTIDE SEQUENCE [LARGE SCALE GENOMIC DNA]</scope>
    <source>
        <strain evidence="2">ST1C</strain>
    </source>
</reference>
<dbReference type="Proteomes" id="UP000324800">
    <property type="component" value="Unassembled WGS sequence"/>
</dbReference>
<evidence type="ECO:0000313" key="3">
    <source>
        <dbReference type="Proteomes" id="UP000324800"/>
    </source>
</evidence>
<comment type="caution">
    <text evidence="2">The sequence shown here is derived from an EMBL/GenBank/DDBJ whole genome shotgun (WGS) entry which is preliminary data.</text>
</comment>
<proteinExistence type="predicted"/>
<dbReference type="AlphaFoldDB" id="A0A5J4TP90"/>
<accession>A0A5J4TP90</accession>
<evidence type="ECO:0000256" key="1">
    <source>
        <dbReference type="SAM" id="MobiDB-lite"/>
    </source>
</evidence>
<dbReference type="EMBL" id="SNRW01027998">
    <property type="protein sequence ID" value="KAA6359690.1"/>
    <property type="molecule type" value="Genomic_DNA"/>
</dbReference>
<name>A0A5J4TP90_9EUKA</name>
<sequence length="117" mass="13334">MNQNHGPSDIYGSEHNQGQASCGDDTQIESSGARKKKQKEKSQLSPADAWLKNFTKRIENPEVRKFKEHCTELINVVFQRCYKKPLAKLDPTGERASERRFLYGRSLGKPQLEIGVE</sequence>
<organism evidence="2 3">
    <name type="scientific">Streblomastix strix</name>
    <dbReference type="NCBI Taxonomy" id="222440"/>
    <lineage>
        <taxon>Eukaryota</taxon>
        <taxon>Metamonada</taxon>
        <taxon>Preaxostyla</taxon>
        <taxon>Oxymonadida</taxon>
        <taxon>Streblomastigidae</taxon>
        <taxon>Streblomastix</taxon>
    </lineage>
</organism>
<evidence type="ECO:0000313" key="2">
    <source>
        <dbReference type="EMBL" id="KAA6359690.1"/>
    </source>
</evidence>
<feature type="region of interest" description="Disordered" evidence="1">
    <location>
        <begin position="1"/>
        <end position="45"/>
    </location>
</feature>
<gene>
    <name evidence="2" type="ORF">EZS28_044783</name>
</gene>